<dbReference type="InterPro" id="IPR039226">
    <property type="entry name" value="Ski3/TTC37"/>
</dbReference>
<feature type="repeat" description="TPR" evidence="3">
    <location>
        <begin position="832"/>
        <end position="865"/>
    </location>
</feature>
<accession>A0A6J2YIT8</accession>
<dbReference type="Pfam" id="PF13181">
    <property type="entry name" value="TPR_8"/>
    <property type="match status" value="1"/>
</dbReference>
<dbReference type="FunCoup" id="A0A6J2YIT8">
    <property type="interactions" value="909"/>
</dbReference>
<evidence type="ECO:0000313" key="5">
    <source>
        <dbReference type="RefSeq" id="XP_030763307.1"/>
    </source>
</evidence>
<organism evidence="4 5">
    <name type="scientific">Sitophilus oryzae</name>
    <name type="common">Rice weevil</name>
    <name type="synonym">Curculio oryzae</name>
    <dbReference type="NCBI Taxonomy" id="7048"/>
    <lineage>
        <taxon>Eukaryota</taxon>
        <taxon>Metazoa</taxon>
        <taxon>Ecdysozoa</taxon>
        <taxon>Arthropoda</taxon>
        <taxon>Hexapoda</taxon>
        <taxon>Insecta</taxon>
        <taxon>Pterygota</taxon>
        <taxon>Neoptera</taxon>
        <taxon>Endopterygota</taxon>
        <taxon>Coleoptera</taxon>
        <taxon>Polyphaga</taxon>
        <taxon>Cucujiformia</taxon>
        <taxon>Curculionidae</taxon>
        <taxon>Dryophthorinae</taxon>
        <taxon>Sitophilus</taxon>
    </lineage>
</organism>
<dbReference type="KEGG" id="soy:115887914"/>
<evidence type="ECO:0000256" key="3">
    <source>
        <dbReference type="PROSITE-ProRule" id="PRU00339"/>
    </source>
</evidence>
<dbReference type="InterPro" id="IPR019734">
    <property type="entry name" value="TPR_rpt"/>
</dbReference>
<name>A0A6J2YIT8_SITOR</name>
<dbReference type="PROSITE" id="PS50005">
    <property type="entry name" value="TPR"/>
    <property type="match status" value="6"/>
</dbReference>
<proteinExistence type="predicted"/>
<dbReference type="GeneID" id="115887914"/>
<feature type="repeat" description="TPR" evidence="3">
    <location>
        <begin position="571"/>
        <end position="604"/>
    </location>
</feature>
<dbReference type="PANTHER" id="PTHR15704">
    <property type="entry name" value="SUPERKILLER 3 PROTEIN-RELATED"/>
    <property type="match status" value="1"/>
</dbReference>
<evidence type="ECO:0000256" key="2">
    <source>
        <dbReference type="ARBA" id="ARBA00022803"/>
    </source>
</evidence>
<feature type="repeat" description="TPR" evidence="3">
    <location>
        <begin position="467"/>
        <end position="500"/>
    </location>
</feature>
<dbReference type="Gene3D" id="1.25.40.10">
    <property type="entry name" value="Tetratricopeptide repeat domain"/>
    <property type="match status" value="7"/>
</dbReference>
<dbReference type="InterPro" id="IPR011990">
    <property type="entry name" value="TPR-like_helical_dom_sf"/>
</dbReference>
<reference evidence="5" key="1">
    <citation type="submission" date="2025-08" db="UniProtKB">
        <authorList>
            <consortium name="RefSeq"/>
        </authorList>
    </citation>
    <scope>IDENTIFICATION</scope>
    <source>
        <tissue evidence="5">Gonads</tissue>
    </source>
</reference>
<feature type="repeat" description="TPR" evidence="3">
    <location>
        <begin position="38"/>
        <end position="71"/>
    </location>
</feature>
<dbReference type="SUPFAM" id="SSF81901">
    <property type="entry name" value="HCP-like"/>
    <property type="match status" value="1"/>
</dbReference>
<dbReference type="Pfam" id="PF13432">
    <property type="entry name" value="TPR_16"/>
    <property type="match status" value="2"/>
</dbReference>
<dbReference type="RefSeq" id="XP_030763307.1">
    <property type="nucleotide sequence ID" value="XM_030907447.1"/>
</dbReference>
<dbReference type="GO" id="GO:0006401">
    <property type="term" value="P:RNA catabolic process"/>
    <property type="evidence" value="ECO:0007669"/>
    <property type="project" value="InterPro"/>
</dbReference>
<evidence type="ECO:0000313" key="4">
    <source>
        <dbReference type="Proteomes" id="UP000504635"/>
    </source>
</evidence>
<evidence type="ECO:0000256" key="1">
    <source>
        <dbReference type="ARBA" id="ARBA00022737"/>
    </source>
</evidence>
<dbReference type="Proteomes" id="UP000504635">
    <property type="component" value="Unplaced"/>
</dbReference>
<keyword evidence="4" id="KW-1185">Reference proteome</keyword>
<dbReference type="PANTHER" id="PTHR15704:SF7">
    <property type="entry name" value="SUPERKILLER COMPLEX PROTEIN 3"/>
    <property type="match status" value="1"/>
</dbReference>
<dbReference type="OrthoDB" id="421075at2759"/>
<feature type="repeat" description="TPR" evidence="3">
    <location>
        <begin position="433"/>
        <end position="466"/>
    </location>
</feature>
<keyword evidence="1" id="KW-0677">Repeat</keyword>
<feature type="repeat" description="TPR" evidence="3">
    <location>
        <begin position="537"/>
        <end position="570"/>
    </location>
</feature>
<dbReference type="SUPFAM" id="SSF48452">
    <property type="entry name" value="TPR-like"/>
    <property type="match status" value="3"/>
</dbReference>
<dbReference type="InParanoid" id="A0A6J2YIT8"/>
<dbReference type="SMART" id="SM00028">
    <property type="entry name" value="TPR"/>
    <property type="match status" value="10"/>
</dbReference>
<sequence length="1293" mass="149433">MKDIKVLLKETREAIAKKDFQNALKLSKTILKEDKSNYMAMVFLGFSLQEVGPIEQTPKAFQKAINLAPTNPLAWQGLINYYEKIEQEDAKTELIKTILSYLDVESNESKLEKYCTKLVDIRSFGDILDICNALYQACQKCEDEIKLSIINKIKVILEDETKNSDPNYLILYEKYIPELILNGCISEKCFSNFLAILYKEKSYIKTLDTAIEMNKLYPTNIVSFYWICKIYNQLWIEENPDVNKYEDKIEEYVENVLKLEQDNSMGLFTSAIFSLKTNKYLEAKEKLFKVTNKSPGLIYAWFLYTEVLIYLEYFEEALNSLERTKKLSQKMENSLISQNIPAQEVKVLSMSNDLSDWEQAADLFSSEGFVKEKCLFYVADICINLERYSEASLYISEFKDEEKYNLLKIKLLVKQEKYPEALKLFEKLNFNSAEWWMELGKLYWKLEEYQKSLEPFLKAAKSNPDNYKCFFWLGNVYNQFNQLDKSRRCFEKAFSIYPSSLQTSCELSKVYRKLKNWDANLQLLLSISQDVINKKNLWAWLQLGLTYFEQGDILNSIKYLRTVVRYNPESAHCWESLADAYFTRGSFTSALKCYEKASSLSEDTLYSTLQIAYIKKILKEYPEAKVEFENILKVNREYVPALKGLAETALCQARAFFKEERLEAALECAQLVTNKISLAILQRSELSCLWKIFGDCVYFVAKLPEKYCCLNISKEFLEQESTGYGRYLEKDELFNFATKCFCKAVSLAEDNPYLWHDLAVCYLEHARQVSEENVKEKLTNYSIQAAQKAADLDTTNWQHWNLLGCIHFFKGSSTGMIQHYFIKAVTVDHNSAISWTNLGVLYLLKGDIKLANKAFAEGQRTDPDYVNSWIGQALIAENLKHKDTMGLFRHSVKLRHHDQGCLGYANTVCDALINRPLKDRTFHYLIYDMHAIPVACDAIQWYIEKHPEDGCAWNLFGILLERMGLKYSARDAFEKAFRYSGKEDREKARINFGRLLYHTGNLPKSIEMFHDADEASFSSGSGLALALYKSGHFEESYAVYEQALHWLTDKQTNQSDVLVALASMAYKFQGPEAAKTLLFQSIELKPPSPWSLFATFSLALLHNDDKLAQLVCKELADVEKHLEEVEMEQTEFVYHYATLLAYYYIITDNKKKAIVELSKLVHKYPNESSTWLTLSMTIFRLQTAKKALEIAARCAQTAIKLGRTNTNVCKVLYLVALSFYMAGDSKKALIYAQKAVHATPNSSEAWAMLTRLLTSRKNDLPENYFIKVMDLLDSAQKSNNVLVTWFNKLKIVT</sequence>
<gene>
    <name evidence="5" type="primary">LOC115887914</name>
</gene>
<protein>
    <submittedName>
        <fullName evidence="5">Tetratricopeptide repeat protein 37</fullName>
    </submittedName>
</protein>
<dbReference type="GO" id="GO:0055087">
    <property type="term" value="C:Ski complex"/>
    <property type="evidence" value="ECO:0007669"/>
    <property type="project" value="InterPro"/>
</dbReference>
<keyword evidence="2 3" id="KW-0802">TPR repeat</keyword>